<sequence>MWPRPNGESNRFLRVPTYTSVIN</sequence>
<evidence type="ECO:0000313" key="1">
    <source>
        <dbReference type="EMBL" id="MBW88176.1"/>
    </source>
</evidence>
<protein>
    <submittedName>
        <fullName evidence="1">Uncharacterized protein</fullName>
    </submittedName>
</protein>
<dbReference type="AlphaFoldDB" id="A0A2P2J3X8"/>
<accession>A0A2P2J3X8</accession>
<dbReference type="EMBL" id="GGEC01007693">
    <property type="protein sequence ID" value="MBW88176.1"/>
    <property type="molecule type" value="Transcribed_RNA"/>
</dbReference>
<proteinExistence type="predicted"/>
<organism evidence="1">
    <name type="scientific">Rhizophora mucronata</name>
    <name type="common">Asiatic mangrove</name>
    <dbReference type="NCBI Taxonomy" id="61149"/>
    <lineage>
        <taxon>Eukaryota</taxon>
        <taxon>Viridiplantae</taxon>
        <taxon>Streptophyta</taxon>
        <taxon>Embryophyta</taxon>
        <taxon>Tracheophyta</taxon>
        <taxon>Spermatophyta</taxon>
        <taxon>Magnoliopsida</taxon>
        <taxon>eudicotyledons</taxon>
        <taxon>Gunneridae</taxon>
        <taxon>Pentapetalae</taxon>
        <taxon>rosids</taxon>
        <taxon>fabids</taxon>
        <taxon>Malpighiales</taxon>
        <taxon>Rhizophoraceae</taxon>
        <taxon>Rhizophora</taxon>
    </lineage>
</organism>
<reference evidence="1" key="1">
    <citation type="submission" date="2018-02" db="EMBL/GenBank/DDBJ databases">
        <title>Rhizophora mucronata_Transcriptome.</title>
        <authorList>
            <person name="Meera S.P."/>
            <person name="Sreeshan A."/>
            <person name="Augustine A."/>
        </authorList>
    </citation>
    <scope>NUCLEOTIDE SEQUENCE</scope>
    <source>
        <tissue evidence="1">Leaf</tissue>
    </source>
</reference>
<name>A0A2P2J3X8_RHIMU</name>